<name>A0A8J7KFE9_9BACL</name>
<dbReference type="AlphaFoldDB" id="A0A8J7KFE9"/>
<dbReference type="Proteomes" id="UP000622653">
    <property type="component" value="Unassembled WGS sequence"/>
</dbReference>
<dbReference type="RefSeq" id="WP_194563682.1">
    <property type="nucleotide sequence ID" value="NZ_JADKPV010000009.1"/>
</dbReference>
<dbReference type="Pfam" id="PF08838">
    <property type="entry name" value="DUF1811"/>
    <property type="match status" value="1"/>
</dbReference>
<dbReference type="InterPro" id="IPR014938">
    <property type="entry name" value="YfhH-like"/>
</dbReference>
<organism evidence="1 2">
    <name type="scientific">Savagea serpentis</name>
    <dbReference type="NCBI Taxonomy" id="2785297"/>
    <lineage>
        <taxon>Bacteria</taxon>
        <taxon>Bacillati</taxon>
        <taxon>Bacillota</taxon>
        <taxon>Bacilli</taxon>
        <taxon>Bacillales</taxon>
        <taxon>Caryophanaceae</taxon>
        <taxon>Savagea</taxon>
    </lineage>
</organism>
<proteinExistence type="predicted"/>
<dbReference type="InterPro" id="IPR036289">
    <property type="entry name" value="YfhH"/>
</dbReference>
<reference evidence="1" key="1">
    <citation type="submission" date="2020-11" db="EMBL/GenBank/DDBJ databases">
        <title>Multidrug resistant novel bacterium Savagea serpentis sp. nov., isolated from the scats of a vine snake (Ahaetulla nasuta).</title>
        <authorList>
            <person name="Venkata Ramana V."/>
            <person name="Vikas Patil S."/>
            <person name="Yogita Lugani V."/>
        </authorList>
    </citation>
    <scope>NUCLEOTIDE SEQUENCE</scope>
    <source>
        <strain evidence="1">SN6</strain>
    </source>
</reference>
<dbReference type="Gene3D" id="1.10.287.880">
    <property type="entry name" value="Hypothetical protein YfhH domain"/>
    <property type="match status" value="1"/>
</dbReference>
<accession>A0A8J7KFE9</accession>
<dbReference type="SUPFAM" id="SSF101697">
    <property type="entry name" value="Hypothetical protein YfhH"/>
    <property type="match status" value="1"/>
</dbReference>
<dbReference type="Gene3D" id="2.30.30.340">
    <property type="entry name" value="Hypothetical protein YfhH like domains"/>
    <property type="match status" value="1"/>
</dbReference>
<dbReference type="EMBL" id="JADKPV010000009">
    <property type="protein sequence ID" value="MBF4502196.1"/>
    <property type="molecule type" value="Genomic_DNA"/>
</dbReference>
<gene>
    <name evidence="1" type="ORF">IRY55_12575</name>
</gene>
<protein>
    <submittedName>
        <fullName evidence="1">YfhH family protein</fullName>
    </submittedName>
</protein>
<sequence>MTEEKSYRDMSEHEIRQEVGRLMEKARKAEALGIINEYAVYQRKALMAQSYLVDLSTIIPGEIYKIEGDDAYFHVDYLKGRFAWGYRLGGTKLEEALPVAMLKPLKKSEQIK</sequence>
<keyword evidence="2" id="KW-1185">Reference proteome</keyword>
<evidence type="ECO:0000313" key="2">
    <source>
        <dbReference type="Proteomes" id="UP000622653"/>
    </source>
</evidence>
<evidence type="ECO:0000313" key="1">
    <source>
        <dbReference type="EMBL" id="MBF4502196.1"/>
    </source>
</evidence>
<comment type="caution">
    <text evidence="1">The sequence shown here is derived from an EMBL/GenBank/DDBJ whole genome shotgun (WGS) entry which is preliminary data.</text>
</comment>